<evidence type="ECO:0000313" key="5">
    <source>
        <dbReference type="EMBL" id="PTX46162.1"/>
    </source>
</evidence>
<dbReference type="RefSeq" id="WP_108130352.1">
    <property type="nucleotide sequence ID" value="NZ_QBKP01000018.1"/>
</dbReference>
<dbReference type="PANTHER" id="PTHR43213">
    <property type="entry name" value="BIFUNCTIONAL DTTP/UTP PYROPHOSPHATASE/METHYLTRANSFERASE PROTEIN-RELATED"/>
    <property type="match status" value="1"/>
</dbReference>
<dbReference type="PIRSF" id="PIRSF006305">
    <property type="entry name" value="Maf"/>
    <property type="match status" value="1"/>
</dbReference>
<gene>
    <name evidence="5" type="ORF">C8N34_11835</name>
</gene>
<comment type="caution">
    <text evidence="4">Lacks conserved residue(s) required for the propagation of feature annotation.</text>
</comment>
<comment type="catalytic activity">
    <reaction evidence="4">
        <text>a 2'-deoxyribonucleoside 5'-triphosphate + H2O = a 2'-deoxyribonucleoside 5'-phosphate + diphosphate + H(+)</text>
        <dbReference type="Rhea" id="RHEA:44644"/>
        <dbReference type="ChEBI" id="CHEBI:15377"/>
        <dbReference type="ChEBI" id="CHEBI:15378"/>
        <dbReference type="ChEBI" id="CHEBI:33019"/>
        <dbReference type="ChEBI" id="CHEBI:61560"/>
        <dbReference type="ChEBI" id="CHEBI:65317"/>
        <dbReference type="EC" id="3.6.1.9"/>
    </reaction>
</comment>
<keyword evidence="6" id="KW-1185">Reference proteome</keyword>
<comment type="catalytic activity">
    <reaction evidence="4">
        <text>a ribonucleoside 5'-triphosphate + H2O = a ribonucleoside 5'-phosphate + diphosphate + H(+)</text>
        <dbReference type="Rhea" id="RHEA:23996"/>
        <dbReference type="ChEBI" id="CHEBI:15377"/>
        <dbReference type="ChEBI" id="CHEBI:15378"/>
        <dbReference type="ChEBI" id="CHEBI:33019"/>
        <dbReference type="ChEBI" id="CHEBI:58043"/>
        <dbReference type="ChEBI" id="CHEBI:61557"/>
        <dbReference type="EC" id="3.6.1.9"/>
    </reaction>
</comment>
<sequence length="199" mass="22189">MPRQILLASASPTRLALLHNAGVAASALPARIDEETIRAALEAEGAHPQDIADALAEMKARKIAERHPDALVLGCDQVLEFDRRAWGKPASPDEARVQLLAMRGKTHRLLSALVLYDQAKPVWRHIGRVDLTMREFSDAWLDGYISRNWDSLRHSAGGYKLEEEGVRLFTDIRGDYFAVLGLPLLPLLAYLELRGFIET</sequence>
<evidence type="ECO:0000256" key="4">
    <source>
        <dbReference type="HAMAP-Rule" id="MF_00528"/>
    </source>
</evidence>
<dbReference type="SUPFAM" id="SSF52972">
    <property type="entry name" value="ITPase-like"/>
    <property type="match status" value="1"/>
</dbReference>
<feature type="active site" description="Proton acceptor" evidence="4">
    <location>
        <position position="76"/>
    </location>
</feature>
<protein>
    <recommendedName>
        <fullName evidence="4">Nucleoside triphosphate pyrophosphatase</fullName>
        <ecNumber evidence="4">3.6.1.9</ecNumber>
    </recommendedName>
    <alternativeName>
        <fullName evidence="4">Nucleotide pyrophosphatase</fullName>
        <shortName evidence="4">Nucleotide PPase</shortName>
    </alternativeName>
</protein>
<accession>A0A2T6AQT3</accession>
<dbReference type="Proteomes" id="UP000244224">
    <property type="component" value="Unassembled WGS sequence"/>
</dbReference>
<keyword evidence="2 4" id="KW-0378">Hydrolase</keyword>
<evidence type="ECO:0000256" key="2">
    <source>
        <dbReference type="ARBA" id="ARBA00022801"/>
    </source>
</evidence>
<dbReference type="EC" id="3.6.1.9" evidence="4"/>
<dbReference type="GO" id="GO:0009117">
    <property type="term" value="P:nucleotide metabolic process"/>
    <property type="evidence" value="ECO:0007669"/>
    <property type="project" value="UniProtKB-KW"/>
</dbReference>
<comment type="similarity">
    <text evidence="4">Belongs to the Maf family.</text>
</comment>
<keyword evidence="3 4" id="KW-0546">Nucleotide metabolism</keyword>
<dbReference type="AlphaFoldDB" id="A0A2T6AQT3"/>
<dbReference type="GO" id="GO:0047429">
    <property type="term" value="F:nucleoside triphosphate diphosphatase activity"/>
    <property type="evidence" value="ECO:0007669"/>
    <property type="project" value="UniProtKB-EC"/>
</dbReference>
<comment type="caution">
    <text evidence="5">The sequence shown here is derived from an EMBL/GenBank/DDBJ whole genome shotgun (WGS) entry which is preliminary data.</text>
</comment>
<dbReference type="Gene3D" id="3.90.950.10">
    <property type="match status" value="1"/>
</dbReference>
<evidence type="ECO:0000256" key="3">
    <source>
        <dbReference type="ARBA" id="ARBA00023080"/>
    </source>
</evidence>
<dbReference type="CDD" id="cd00555">
    <property type="entry name" value="Maf"/>
    <property type="match status" value="1"/>
</dbReference>
<keyword evidence="4" id="KW-0963">Cytoplasm</keyword>
<evidence type="ECO:0000313" key="6">
    <source>
        <dbReference type="Proteomes" id="UP000244224"/>
    </source>
</evidence>
<dbReference type="NCBIfam" id="TIGR00172">
    <property type="entry name" value="maf"/>
    <property type="match status" value="1"/>
</dbReference>
<dbReference type="Pfam" id="PF02545">
    <property type="entry name" value="Maf"/>
    <property type="match status" value="1"/>
</dbReference>
<reference evidence="5 6" key="1">
    <citation type="submission" date="2018-04" db="EMBL/GenBank/DDBJ databases">
        <title>Genomic Encyclopedia of Archaeal and Bacterial Type Strains, Phase II (KMG-II): from individual species to whole genera.</title>
        <authorList>
            <person name="Goeker M."/>
        </authorList>
    </citation>
    <scope>NUCLEOTIDE SEQUENCE [LARGE SCALE GENOMIC DNA]</scope>
    <source>
        <strain evidence="5 6">DSM 21823</strain>
    </source>
</reference>
<organism evidence="5 6">
    <name type="scientific">Gemmobacter caeni</name>
    <dbReference type="NCBI Taxonomy" id="589035"/>
    <lineage>
        <taxon>Bacteria</taxon>
        <taxon>Pseudomonadati</taxon>
        <taxon>Pseudomonadota</taxon>
        <taxon>Alphaproteobacteria</taxon>
        <taxon>Rhodobacterales</taxon>
        <taxon>Paracoccaceae</taxon>
        <taxon>Gemmobacter</taxon>
    </lineage>
</organism>
<dbReference type="OrthoDB" id="9813962at2"/>
<comment type="function">
    <text evidence="4">Nucleoside triphosphate pyrophosphatase. May have a dual role in cell division arrest and in preventing the incorporation of modified nucleotides into cellular nucleic acids.</text>
</comment>
<comment type="cofactor">
    <cofactor evidence="1 4">
        <name>a divalent metal cation</name>
        <dbReference type="ChEBI" id="CHEBI:60240"/>
    </cofactor>
</comment>
<dbReference type="InterPro" id="IPR029001">
    <property type="entry name" value="ITPase-like_fam"/>
</dbReference>
<proteinExistence type="inferred from homology"/>
<name>A0A2T6AQT3_9RHOB</name>
<dbReference type="EMBL" id="QBKP01000018">
    <property type="protein sequence ID" value="PTX46162.1"/>
    <property type="molecule type" value="Genomic_DNA"/>
</dbReference>
<dbReference type="HAMAP" id="MF_00528">
    <property type="entry name" value="Maf"/>
    <property type="match status" value="1"/>
</dbReference>
<comment type="subcellular location">
    <subcellularLocation>
        <location evidence="4">Cytoplasm</location>
    </subcellularLocation>
</comment>
<dbReference type="InterPro" id="IPR003697">
    <property type="entry name" value="Maf-like"/>
</dbReference>
<dbReference type="GO" id="GO:0005737">
    <property type="term" value="C:cytoplasm"/>
    <property type="evidence" value="ECO:0007669"/>
    <property type="project" value="UniProtKB-SubCell"/>
</dbReference>
<evidence type="ECO:0000256" key="1">
    <source>
        <dbReference type="ARBA" id="ARBA00001968"/>
    </source>
</evidence>
<dbReference type="PANTHER" id="PTHR43213:SF5">
    <property type="entry name" value="BIFUNCTIONAL DTTP_UTP PYROPHOSPHATASE_METHYLTRANSFERASE PROTEIN-RELATED"/>
    <property type="match status" value="1"/>
</dbReference>